<evidence type="ECO:0000313" key="1">
    <source>
        <dbReference type="EMBL" id="SMO40185.1"/>
    </source>
</evidence>
<name>A0A521AZG0_9BACT</name>
<dbReference type="OrthoDB" id="1523612at2"/>
<dbReference type="RefSeq" id="WP_142712916.1">
    <property type="nucleotide sequence ID" value="NZ_FXTH01000002.1"/>
</dbReference>
<keyword evidence="2" id="KW-1185">Reference proteome</keyword>
<protein>
    <submittedName>
        <fullName evidence="1">Uncharacterized protein</fullName>
    </submittedName>
</protein>
<dbReference type="AlphaFoldDB" id="A0A521AZG0"/>
<gene>
    <name evidence="1" type="ORF">SAMN06265218_10224</name>
</gene>
<sequence length="199" mass="23034">MDIQTADNKFQNVTFGEASFNELEDELSRTANDRQHHLSLFLGLYEPNKQKALDELARKLNREVKVIHTEELITKIESETFGNLDKLFEGLDQSDVILYFKNGGKLCGTYTGYSHSRIKYATPQERYFLNKVKDFNGLVIVDIDEFTDADKTLRRAAQSVVSFVLPGSKWQRFLWHLKHYSFHGFELKTKRPDAYGEAS</sequence>
<proteinExistence type="predicted"/>
<dbReference type="EMBL" id="FXTH01000002">
    <property type="protein sequence ID" value="SMO40185.1"/>
    <property type="molecule type" value="Genomic_DNA"/>
</dbReference>
<evidence type="ECO:0000313" key="2">
    <source>
        <dbReference type="Proteomes" id="UP000317593"/>
    </source>
</evidence>
<accession>A0A521AZG0</accession>
<dbReference type="Proteomes" id="UP000317593">
    <property type="component" value="Unassembled WGS sequence"/>
</dbReference>
<reference evidence="1 2" key="1">
    <citation type="submission" date="2017-05" db="EMBL/GenBank/DDBJ databases">
        <authorList>
            <person name="Varghese N."/>
            <person name="Submissions S."/>
        </authorList>
    </citation>
    <scope>NUCLEOTIDE SEQUENCE [LARGE SCALE GENOMIC DNA]</scope>
    <source>
        <strain evidence="1 2">DSM 21194</strain>
    </source>
</reference>
<organism evidence="1 2">
    <name type="scientific">Fodinibius sediminis</name>
    <dbReference type="NCBI Taxonomy" id="1214077"/>
    <lineage>
        <taxon>Bacteria</taxon>
        <taxon>Pseudomonadati</taxon>
        <taxon>Balneolota</taxon>
        <taxon>Balneolia</taxon>
        <taxon>Balneolales</taxon>
        <taxon>Balneolaceae</taxon>
        <taxon>Fodinibius</taxon>
    </lineage>
</organism>